<dbReference type="PANTHER" id="PTHR11795">
    <property type="entry name" value="BRANCHED-CHAIN AMINO ACID TRANSPORT SYSTEM PERMEASE PROTEIN LIVH"/>
    <property type="match status" value="1"/>
</dbReference>
<dbReference type="CDD" id="cd06582">
    <property type="entry name" value="TM_PBP1_LivH_like"/>
    <property type="match status" value="1"/>
</dbReference>
<sequence length="352" mass="38150">MVAPILIDAITYSCLYILLSLGLTLTYMTTRVPNFAHASFAIIGSYITWTWVTSRIVSSIENAIEQGLDPREINVLIREFTLQPADYIAVLVLSFVVVGLVGLAQYLLVLKPLSNRGSTLIGLMIATIAVDMLIFSFINIYADYAQAYYNGVLKELSEKAGYKIPLLVKTRDFTLYAYDRLKGLNVQGSLVLLPSLVLGLLAVLQVLLTKTKIGIALRASVENPMLAEVAGVNVNRVYALAWFVSAGLAGCAGALVPLRLFTNPALGHTLIVSIFAASIVGGLNVIYGAFLGGLLVGMSETLIMNFLTLHLGLNAGYRPMIPLLIMAVMLLLLPEGIGGYEWSKFKKRVKAS</sequence>
<keyword evidence="3" id="KW-1003">Cell membrane</keyword>
<keyword evidence="5" id="KW-0029">Amino-acid transport</keyword>
<evidence type="ECO:0000256" key="1">
    <source>
        <dbReference type="ARBA" id="ARBA00004651"/>
    </source>
</evidence>
<dbReference type="Pfam" id="PF02653">
    <property type="entry name" value="BPD_transp_2"/>
    <property type="match status" value="1"/>
</dbReference>
<evidence type="ECO:0000256" key="4">
    <source>
        <dbReference type="ARBA" id="ARBA00022692"/>
    </source>
</evidence>
<evidence type="ECO:0000313" key="10">
    <source>
        <dbReference type="EMBL" id="HHQ80857.1"/>
    </source>
</evidence>
<feature type="transmembrane region" description="Helical" evidence="9">
    <location>
        <begin position="319"/>
        <end position="340"/>
    </location>
</feature>
<keyword evidence="6 9" id="KW-1133">Transmembrane helix</keyword>
<name>A0A7J3ZL95_9CREN</name>
<comment type="caution">
    <text evidence="10">The sequence shown here is derived from an EMBL/GenBank/DDBJ whole genome shotgun (WGS) entry which is preliminary data.</text>
</comment>
<proteinExistence type="inferred from homology"/>
<organism evidence="10">
    <name type="scientific">Fervidicoccus fontis</name>
    <dbReference type="NCBI Taxonomy" id="683846"/>
    <lineage>
        <taxon>Archaea</taxon>
        <taxon>Thermoproteota</taxon>
        <taxon>Thermoprotei</taxon>
        <taxon>Fervidicoccales</taxon>
        <taxon>Fervidicoccaceae</taxon>
        <taxon>Fervidicoccus</taxon>
    </lineage>
</organism>
<evidence type="ECO:0000256" key="9">
    <source>
        <dbReference type="SAM" id="Phobius"/>
    </source>
</evidence>
<evidence type="ECO:0000256" key="8">
    <source>
        <dbReference type="ARBA" id="ARBA00037998"/>
    </source>
</evidence>
<comment type="subcellular location">
    <subcellularLocation>
        <location evidence="1">Cell membrane</location>
        <topology evidence="1">Multi-pass membrane protein</topology>
    </subcellularLocation>
</comment>
<feature type="transmembrane region" description="Helical" evidence="9">
    <location>
        <begin position="35"/>
        <end position="52"/>
    </location>
</feature>
<dbReference type="GO" id="GO:0006865">
    <property type="term" value="P:amino acid transport"/>
    <property type="evidence" value="ECO:0007669"/>
    <property type="project" value="UniProtKB-KW"/>
</dbReference>
<evidence type="ECO:0000256" key="2">
    <source>
        <dbReference type="ARBA" id="ARBA00022448"/>
    </source>
</evidence>
<keyword evidence="7 9" id="KW-0472">Membrane</keyword>
<dbReference type="InterPro" id="IPR001851">
    <property type="entry name" value="ABC_transp_permease"/>
</dbReference>
<keyword evidence="4 9" id="KW-0812">Transmembrane</keyword>
<dbReference type="EMBL" id="DRZC01000076">
    <property type="protein sequence ID" value="HHQ80857.1"/>
    <property type="molecule type" value="Genomic_DNA"/>
</dbReference>
<reference evidence="10" key="1">
    <citation type="journal article" date="2020" name="mSystems">
        <title>Genome- and Community-Level Interaction Insights into Carbon Utilization and Element Cycling Functions of Hydrothermarchaeota in Hydrothermal Sediment.</title>
        <authorList>
            <person name="Zhou Z."/>
            <person name="Liu Y."/>
            <person name="Xu W."/>
            <person name="Pan J."/>
            <person name="Luo Z.H."/>
            <person name="Li M."/>
        </authorList>
    </citation>
    <scope>NUCLEOTIDE SEQUENCE [LARGE SCALE GENOMIC DNA]</scope>
    <source>
        <strain evidence="10">SpSt-1116</strain>
    </source>
</reference>
<feature type="transmembrane region" description="Helical" evidence="9">
    <location>
        <begin position="87"/>
        <end position="108"/>
    </location>
</feature>
<evidence type="ECO:0000256" key="3">
    <source>
        <dbReference type="ARBA" id="ARBA00022475"/>
    </source>
</evidence>
<feature type="transmembrane region" description="Helical" evidence="9">
    <location>
        <begin position="6"/>
        <end position="28"/>
    </location>
</feature>
<feature type="transmembrane region" description="Helical" evidence="9">
    <location>
        <begin position="190"/>
        <end position="208"/>
    </location>
</feature>
<keyword evidence="2" id="KW-0813">Transport</keyword>
<evidence type="ECO:0000256" key="7">
    <source>
        <dbReference type="ARBA" id="ARBA00023136"/>
    </source>
</evidence>
<dbReference type="GO" id="GO:0022857">
    <property type="term" value="F:transmembrane transporter activity"/>
    <property type="evidence" value="ECO:0007669"/>
    <property type="project" value="InterPro"/>
</dbReference>
<evidence type="ECO:0000256" key="5">
    <source>
        <dbReference type="ARBA" id="ARBA00022970"/>
    </source>
</evidence>
<feature type="transmembrane region" description="Helical" evidence="9">
    <location>
        <begin position="294"/>
        <end position="313"/>
    </location>
</feature>
<accession>A0A7J3ZL95</accession>
<feature type="transmembrane region" description="Helical" evidence="9">
    <location>
        <begin position="120"/>
        <end position="142"/>
    </location>
</feature>
<dbReference type="InterPro" id="IPR052157">
    <property type="entry name" value="BCAA_transport_permease"/>
</dbReference>
<dbReference type="PANTHER" id="PTHR11795:SF449">
    <property type="entry name" value="BRANCHED-CHAIN AMINO ACID TRANSPORT PERMEASE PROTEIN LIVH-RELATED"/>
    <property type="match status" value="1"/>
</dbReference>
<protein>
    <submittedName>
        <fullName evidence="10">Branched-chain amino acid ABC transporter permease</fullName>
    </submittedName>
</protein>
<comment type="similarity">
    <text evidence="8">Belongs to the binding-protein-dependent transport system permease family. LivHM subfamily.</text>
</comment>
<gene>
    <name evidence="10" type="ORF">ENM78_05360</name>
</gene>
<evidence type="ECO:0000256" key="6">
    <source>
        <dbReference type="ARBA" id="ARBA00022989"/>
    </source>
</evidence>
<dbReference type="GO" id="GO:0005886">
    <property type="term" value="C:plasma membrane"/>
    <property type="evidence" value="ECO:0007669"/>
    <property type="project" value="UniProtKB-SubCell"/>
</dbReference>
<feature type="transmembrane region" description="Helical" evidence="9">
    <location>
        <begin position="266"/>
        <end position="287"/>
    </location>
</feature>
<dbReference type="AlphaFoldDB" id="A0A7J3ZL95"/>
<feature type="transmembrane region" description="Helical" evidence="9">
    <location>
        <begin position="237"/>
        <end position="260"/>
    </location>
</feature>